<dbReference type="PROSITE" id="PS50850">
    <property type="entry name" value="MFS"/>
    <property type="match status" value="1"/>
</dbReference>
<feature type="transmembrane region" description="Helical" evidence="6">
    <location>
        <begin position="409"/>
        <end position="429"/>
    </location>
</feature>
<dbReference type="InterPro" id="IPR005828">
    <property type="entry name" value="MFS_sugar_transport-like"/>
</dbReference>
<feature type="transmembrane region" description="Helical" evidence="6">
    <location>
        <begin position="467"/>
        <end position="487"/>
    </location>
</feature>
<evidence type="ECO:0000313" key="8">
    <source>
        <dbReference type="EMBL" id="OWF41857.1"/>
    </source>
</evidence>
<feature type="transmembrane region" description="Helical" evidence="6">
    <location>
        <begin position="172"/>
        <end position="194"/>
    </location>
</feature>
<feature type="transmembrane region" description="Helical" evidence="6">
    <location>
        <begin position="347"/>
        <end position="368"/>
    </location>
</feature>
<feature type="transmembrane region" description="Helical" evidence="6">
    <location>
        <begin position="147"/>
        <end position="166"/>
    </location>
</feature>
<dbReference type="Pfam" id="PF00083">
    <property type="entry name" value="Sugar_tr"/>
    <property type="match status" value="1"/>
</dbReference>
<feature type="transmembrane region" description="Helical" evidence="6">
    <location>
        <begin position="206"/>
        <end position="226"/>
    </location>
</feature>
<dbReference type="InterPro" id="IPR036259">
    <property type="entry name" value="MFS_trans_sf"/>
</dbReference>
<sequence length="535" mass="60225">MQSISEFLEDILQRCGGFGRFQFLMYTVVMGSKLPVAWSMMMMSYVGVIPDWWCDYNVPINRTDSHVTESPWTNSSFKKCSPPANTSVSSCSRHRFQNDMYNIVNEWNLVCDRELITSTITTIQMAGLFVSGFFSGHFADAYGRKPIYFLSVLTLAVTNVIAAYSVSWQMFAVLRFFIGFAVGCYIAVFYTYLIEFTPARYRAMTTTFPIWAVWCGLFAFVCMWLHNWKYLHLATAVTSVPWLLAWWYFPESFRWLVTHGKEEQAVKIVIQIAKTNSKDVPDTTRLTDIADSDSSINQSKQSFTLRDILCSRKLLSRSLLLAVGWVTAAYVYYAISFGVQNLSGNIYINIFLINIIDIPAQIVTYYMANCIGRRLTCLVFFVTGGLAGIVVACVEISDIEHKNMIINGFALTCKLCVGAAWTSLIVFTAETYPTVVRNIGNGLQNSLSRLGGMVSPLIVYVNNRVPGIMYFLCGGLMLLSAFCTMFVPETKGVPLSDTIDQQSETESEKERLLQSNTGNGYRTTVPQERSPSVTN</sequence>
<feature type="transmembrane region" description="Helical" evidence="6">
    <location>
        <begin position="232"/>
        <end position="249"/>
    </location>
</feature>
<dbReference type="SUPFAM" id="SSF103473">
    <property type="entry name" value="MFS general substrate transporter"/>
    <property type="match status" value="1"/>
</dbReference>
<dbReference type="AlphaFoldDB" id="A0A210PZD7"/>
<feature type="region of interest" description="Disordered" evidence="5">
    <location>
        <begin position="497"/>
        <end position="535"/>
    </location>
</feature>
<reference evidence="8 9" key="1">
    <citation type="journal article" date="2017" name="Nat. Ecol. Evol.">
        <title>Scallop genome provides insights into evolution of bilaterian karyotype and development.</title>
        <authorList>
            <person name="Wang S."/>
            <person name="Zhang J."/>
            <person name="Jiao W."/>
            <person name="Li J."/>
            <person name="Xun X."/>
            <person name="Sun Y."/>
            <person name="Guo X."/>
            <person name="Huan P."/>
            <person name="Dong B."/>
            <person name="Zhang L."/>
            <person name="Hu X."/>
            <person name="Sun X."/>
            <person name="Wang J."/>
            <person name="Zhao C."/>
            <person name="Wang Y."/>
            <person name="Wang D."/>
            <person name="Huang X."/>
            <person name="Wang R."/>
            <person name="Lv J."/>
            <person name="Li Y."/>
            <person name="Zhang Z."/>
            <person name="Liu B."/>
            <person name="Lu W."/>
            <person name="Hui Y."/>
            <person name="Liang J."/>
            <person name="Zhou Z."/>
            <person name="Hou R."/>
            <person name="Li X."/>
            <person name="Liu Y."/>
            <person name="Li H."/>
            <person name="Ning X."/>
            <person name="Lin Y."/>
            <person name="Zhao L."/>
            <person name="Xing Q."/>
            <person name="Dou J."/>
            <person name="Li Y."/>
            <person name="Mao J."/>
            <person name="Guo H."/>
            <person name="Dou H."/>
            <person name="Li T."/>
            <person name="Mu C."/>
            <person name="Jiang W."/>
            <person name="Fu Q."/>
            <person name="Fu X."/>
            <person name="Miao Y."/>
            <person name="Liu J."/>
            <person name="Yu Q."/>
            <person name="Li R."/>
            <person name="Liao H."/>
            <person name="Li X."/>
            <person name="Kong Y."/>
            <person name="Jiang Z."/>
            <person name="Chourrout D."/>
            <person name="Li R."/>
            <person name="Bao Z."/>
        </authorList>
    </citation>
    <scope>NUCLEOTIDE SEQUENCE [LARGE SCALE GENOMIC DNA]</scope>
    <source>
        <strain evidence="8 9">PY_sf001</strain>
    </source>
</reference>
<evidence type="ECO:0000256" key="4">
    <source>
        <dbReference type="ARBA" id="ARBA00023136"/>
    </source>
</evidence>
<dbReference type="InterPro" id="IPR020846">
    <property type="entry name" value="MFS_dom"/>
</dbReference>
<comment type="caution">
    <text evidence="8">The sequence shown here is derived from an EMBL/GenBank/DDBJ whole genome shotgun (WGS) entry which is preliminary data.</text>
</comment>
<feature type="transmembrane region" description="Helical" evidence="6">
    <location>
        <begin position="314"/>
        <end position="335"/>
    </location>
</feature>
<evidence type="ECO:0000256" key="6">
    <source>
        <dbReference type="SAM" id="Phobius"/>
    </source>
</evidence>
<dbReference type="OrthoDB" id="3936150at2759"/>
<organism evidence="8 9">
    <name type="scientific">Mizuhopecten yessoensis</name>
    <name type="common">Japanese scallop</name>
    <name type="synonym">Patinopecten yessoensis</name>
    <dbReference type="NCBI Taxonomy" id="6573"/>
    <lineage>
        <taxon>Eukaryota</taxon>
        <taxon>Metazoa</taxon>
        <taxon>Spiralia</taxon>
        <taxon>Lophotrochozoa</taxon>
        <taxon>Mollusca</taxon>
        <taxon>Bivalvia</taxon>
        <taxon>Autobranchia</taxon>
        <taxon>Pteriomorphia</taxon>
        <taxon>Pectinida</taxon>
        <taxon>Pectinoidea</taxon>
        <taxon>Pectinidae</taxon>
        <taxon>Mizuhopecten</taxon>
    </lineage>
</organism>
<dbReference type="Gene3D" id="1.20.1250.20">
    <property type="entry name" value="MFS general substrate transporter like domains"/>
    <property type="match status" value="1"/>
</dbReference>
<feature type="transmembrane region" description="Helical" evidence="6">
    <location>
        <begin position="115"/>
        <end position="135"/>
    </location>
</feature>
<comment type="subcellular location">
    <subcellularLocation>
        <location evidence="1">Membrane</location>
        <topology evidence="1">Multi-pass membrane protein</topology>
    </subcellularLocation>
</comment>
<gene>
    <name evidence="8" type="ORF">KP79_PYT20875</name>
</gene>
<evidence type="ECO:0000256" key="3">
    <source>
        <dbReference type="ARBA" id="ARBA00022989"/>
    </source>
</evidence>
<name>A0A210PZD7_MIZYE</name>
<protein>
    <submittedName>
        <fullName evidence="8">Solute carrier family 22 member 6-A</fullName>
    </submittedName>
</protein>
<dbReference type="GO" id="GO:0022857">
    <property type="term" value="F:transmembrane transporter activity"/>
    <property type="evidence" value="ECO:0007669"/>
    <property type="project" value="InterPro"/>
</dbReference>
<feature type="compositionally biased region" description="Polar residues" evidence="5">
    <location>
        <begin position="513"/>
        <end position="535"/>
    </location>
</feature>
<dbReference type="PROSITE" id="PS00217">
    <property type="entry name" value="SUGAR_TRANSPORT_2"/>
    <property type="match status" value="1"/>
</dbReference>
<keyword evidence="3 6" id="KW-1133">Transmembrane helix</keyword>
<feature type="domain" description="Major facilitator superfamily (MFS) profile" evidence="7">
    <location>
        <begin position="40"/>
        <end position="491"/>
    </location>
</feature>
<keyword evidence="9" id="KW-1185">Reference proteome</keyword>
<feature type="transmembrane region" description="Helical" evidence="6">
    <location>
        <begin position="23"/>
        <end position="46"/>
    </location>
</feature>
<dbReference type="GO" id="GO:0016020">
    <property type="term" value="C:membrane"/>
    <property type="evidence" value="ECO:0007669"/>
    <property type="project" value="UniProtKB-SubCell"/>
</dbReference>
<feature type="transmembrane region" description="Helical" evidence="6">
    <location>
        <begin position="375"/>
        <end position="397"/>
    </location>
</feature>
<dbReference type="Proteomes" id="UP000242188">
    <property type="component" value="Unassembled WGS sequence"/>
</dbReference>
<dbReference type="PANTHER" id="PTHR24064">
    <property type="entry name" value="SOLUTE CARRIER FAMILY 22 MEMBER"/>
    <property type="match status" value="1"/>
</dbReference>
<dbReference type="EMBL" id="NEDP02005347">
    <property type="protein sequence ID" value="OWF41857.1"/>
    <property type="molecule type" value="Genomic_DNA"/>
</dbReference>
<keyword evidence="2 6" id="KW-0812">Transmembrane</keyword>
<evidence type="ECO:0000259" key="7">
    <source>
        <dbReference type="PROSITE" id="PS50850"/>
    </source>
</evidence>
<evidence type="ECO:0000256" key="1">
    <source>
        <dbReference type="ARBA" id="ARBA00004141"/>
    </source>
</evidence>
<evidence type="ECO:0000313" key="9">
    <source>
        <dbReference type="Proteomes" id="UP000242188"/>
    </source>
</evidence>
<keyword evidence="4 6" id="KW-0472">Membrane</keyword>
<proteinExistence type="predicted"/>
<dbReference type="InterPro" id="IPR005829">
    <property type="entry name" value="Sugar_transporter_CS"/>
</dbReference>
<evidence type="ECO:0000256" key="2">
    <source>
        <dbReference type="ARBA" id="ARBA00022692"/>
    </source>
</evidence>
<accession>A0A210PZD7</accession>
<evidence type="ECO:0000256" key="5">
    <source>
        <dbReference type="SAM" id="MobiDB-lite"/>
    </source>
</evidence>